<dbReference type="SUPFAM" id="SSF54975">
    <property type="entry name" value="Acylphosphatase/BLUF domain-like"/>
    <property type="match status" value="1"/>
</dbReference>
<comment type="similarity">
    <text evidence="1 5">Belongs to the acylphosphatase family.</text>
</comment>
<dbReference type="Pfam" id="PF00708">
    <property type="entry name" value="Acylphosphatase"/>
    <property type="match status" value="1"/>
</dbReference>
<dbReference type="Proteomes" id="UP001061361">
    <property type="component" value="Chromosome"/>
</dbReference>
<evidence type="ECO:0000313" key="8">
    <source>
        <dbReference type="Proteomes" id="UP001061361"/>
    </source>
</evidence>
<evidence type="ECO:0000256" key="2">
    <source>
        <dbReference type="ARBA" id="ARBA00012150"/>
    </source>
</evidence>
<proteinExistence type="inferred from homology"/>
<accession>A0ABN6RY63</accession>
<dbReference type="PROSITE" id="PS51160">
    <property type="entry name" value="ACYLPHOSPHATASE_3"/>
    <property type="match status" value="1"/>
</dbReference>
<evidence type="ECO:0000256" key="1">
    <source>
        <dbReference type="ARBA" id="ARBA00005614"/>
    </source>
</evidence>
<dbReference type="InterPro" id="IPR001792">
    <property type="entry name" value="Acylphosphatase-like_dom"/>
</dbReference>
<evidence type="ECO:0000313" key="7">
    <source>
        <dbReference type="EMBL" id="BDQ34913.1"/>
    </source>
</evidence>
<evidence type="ECO:0000256" key="3">
    <source>
        <dbReference type="ARBA" id="ARBA00047645"/>
    </source>
</evidence>
<comment type="catalytic activity">
    <reaction evidence="3">
        <text>an acyl phosphate + H2O = a carboxylate + phosphate + H(+)</text>
        <dbReference type="Rhea" id="RHEA:14965"/>
        <dbReference type="ChEBI" id="CHEBI:15377"/>
        <dbReference type="ChEBI" id="CHEBI:15378"/>
        <dbReference type="ChEBI" id="CHEBI:29067"/>
        <dbReference type="ChEBI" id="CHEBI:43474"/>
        <dbReference type="ChEBI" id="CHEBI:59918"/>
        <dbReference type="EC" id="3.6.1.7"/>
    </reaction>
</comment>
<dbReference type="PANTHER" id="PTHR47268">
    <property type="entry name" value="ACYLPHOSPHATASE"/>
    <property type="match status" value="1"/>
</dbReference>
<evidence type="ECO:0000256" key="4">
    <source>
        <dbReference type="PROSITE-ProRule" id="PRU00520"/>
    </source>
</evidence>
<feature type="domain" description="Acylphosphatase-like" evidence="6">
    <location>
        <begin position="7"/>
        <end position="95"/>
    </location>
</feature>
<sequence>MKSYICIVEGKVTGDKVIGVTFQSWAKTVADELGLKGWIRNIADGKAEILLQGSAEDYAVFRERLKTEAPIPDLRNVTCNARDHDKEHDHFEARG</sequence>
<dbReference type="EMBL" id="AP026708">
    <property type="protein sequence ID" value="BDQ34913.1"/>
    <property type="molecule type" value="Genomic_DNA"/>
</dbReference>
<dbReference type="EC" id="3.6.1.7" evidence="2"/>
<comment type="caution">
    <text evidence="4">Lacks conserved residue(s) required for the propagation of feature annotation.</text>
</comment>
<dbReference type="RefSeq" id="WP_264981805.1">
    <property type="nucleotide sequence ID" value="NZ_AP026708.1"/>
</dbReference>
<name>A0ABN6RY63_9BACT</name>
<dbReference type="Gene3D" id="3.30.70.100">
    <property type="match status" value="1"/>
</dbReference>
<dbReference type="PANTHER" id="PTHR47268:SF4">
    <property type="entry name" value="ACYLPHOSPHATASE"/>
    <property type="match status" value="1"/>
</dbReference>
<keyword evidence="8" id="KW-1185">Reference proteome</keyword>
<gene>
    <name evidence="7" type="ORF">JCM14722_24550</name>
</gene>
<reference evidence="7" key="1">
    <citation type="submission" date="2022-08" db="EMBL/GenBank/DDBJ databases">
        <title>Genome Sequence of the sulphate-reducing bacterium, Pseudodesulfovibrio portus JCM14722.</title>
        <authorList>
            <person name="Kondo R."/>
            <person name="Kataoka T."/>
        </authorList>
    </citation>
    <scope>NUCLEOTIDE SEQUENCE</scope>
    <source>
        <strain evidence="7">JCM 14722</strain>
    </source>
</reference>
<evidence type="ECO:0000259" key="6">
    <source>
        <dbReference type="PROSITE" id="PS51160"/>
    </source>
</evidence>
<evidence type="ECO:0000256" key="5">
    <source>
        <dbReference type="RuleBase" id="RU004168"/>
    </source>
</evidence>
<protein>
    <recommendedName>
        <fullName evidence="2">acylphosphatase</fullName>
        <ecNumber evidence="2">3.6.1.7</ecNumber>
    </recommendedName>
</protein>
<organism evidence="7 8">
    <name type="scientific">Pseudodesulfovibrio portus</name>
    <dbReference type="NCBI Taxonomy" id="231439"/>
    <lineage>
        <taxon>Bacteria</taxon>
        <taxon>Pseudomonadati</taxon>
        <taxon>Thermodesulfobacteriota</taxon>
        <taxon>Desulfovibrionia</taxon>
        <taxon>Desulfovibrionales</taxon>
        <taxon>Desulfovibrionaceae</taxon>
    </lineage>
</organism>
<dbReference type="InterPro" id="IPR020456">
    <property type="entry name" value="Acylphosphatase"/>
</dbReference>
<dbReference type="InterPro" id="IPR036046">
    <property type="entry name" value="Acylphosphatase-like_dom_sf"/>
</dbReference>